<accession>B6GWQ8</accession>
<feature type="compositionally biased region" description="Low complexity" evidence="1">
    <location>
        <begin position="286"/>
        <end position="298"/>
    </location>
</feature>
<keyword evidence="3" id="KW-1185">Reference proteome</keyword>
<organism evidence="2 3">
    <name type="scientific">Penicillium rubens (strain ATCC 28089 / DSM 1075 / NRRL 1951 / Wisconsin 54-1255)</name>
    <name type="common">Penicillium chrysogenum</name>
    <dbReference type="NCBI Taxonomy" id="500485"/>
    <lineage>
        <taxon>Eukaryota</taxon>
        <taxon>Fungi</taxon>
        <taxon>Dikarya</taxon>
        <taxon>Ascomycota</taxon>
        <taxon>Pezizomycotina</taxon>
        <taxon>Eurotiomycetes</taxon>
        <taxon>Eurotiomycetidae</taxon>
        <taxon>Eurotiales</taxon>
        <taxon>Aspergillaceae</taxon>
        <taxon>Penicillium</taxon>
        <taxon>Penicillium chrysogenum species complex</taxon>
    </lineage>
</organism>
<feature type="region of interest" description="Disordered" evidence="1">
    <location>
        <begin position="274"/>
        <end position="320"/>
    </location>
</feature>
<name>B6GWQ8_PENRW</name>
<feature type="compositionally biased region" description="Polar residues" evidence="1">
    <location>
        <begin position="299"/>
        <end position="320"/>
    </location>
</feature>
<evidence type="ECO:0000313" key="2">
    <source>
        <dbReference type="EMBL" id="CAP79992.1"/>
    </source>
</evidence>
<reference evidence="2 3" key="1">
    <citation type="journal article" date="2008" name="Nat. Biotechnol.">
        <title>Genome sequencing and analysis of the filamentous fungus Penicillium chrysogenum.</title>
        <authorList>
            <person name="van den Berg M.A."/>
            <person name="Albang R."/>
            <person name="Albermann K."/>
            <person name="Badger J.H."/>
            <person name="Daran J.-M."/>
            <person name="Driessen A.J.M."/>
            <person name="Garcia-Estrada C."/>
            <person name="Fedorova N.D."/>
            <person name="Harris D.M."/>
            <person name="Heijne W.H.M."/>
            <person name="Joardar V.S."/>
            <person name="Kiel J.A.K.W."/>
            <person name="Kovalchuk A."/>
            <person name="Martin J.F."/>
            <person name="Nierman W.C."/>
            <person name="Nijland J.G."/>
            <person name="Pronk J.T."/>
            <person name="Roubos J.A."/>
            <person name="van der Klei I.J."/>
            <person name="van Peij N.N.M.E."/>
            <person name="Veenhuis M."/>
            <person name="von Doehren H."/>
            <person name="Wagner C."/>
            <person name="Wortman J.R."/>
            <person name="Bovenberg R.A.L."/>
        </authorList>
    </citation>
    <scope>NUCLEOTIDE SEQUENCE [LARGE SCALE GENOMIC DNA]</scope>
    <source>
        <strain evidence="3">ATCC 28089 / DSM 1075 / NRRL 1951 / Wisconsin 54-1255</strain>
    </source>
</reference>
<dbReference type="AlphaFoldDB" id="B6GWQ8"/>
<gene>
    <name evidence="2" type="ORF">Pc12g03650</name>
    <name evidence="2" type="ORF">PCH_Pc12g03650</name>
</gene>
<feature type="compositionally biased region" description="Basic residues" evidence="1">
    <location>
        <begin position="72"/>
        <end position="91"/>
    </location>
</feature>
<dbReference type="HOGENOM" id="CLU_778676_0_0_1"/>
<dbReference type="VEuPathDB" id="FungiDB:PCH_Pc12g03650"/>
<dbReference type="Proteomes" id="UP000000724">
    <property type="component" value="Contig Pc00c12"/>
</dbReference>
<dbReference type="OrthoDB" id="4358334at2759"/>
<evidence type="ECO:0000313" key="3">
    <source>
        <dbReference type="Proteomes" id="UP000000724"/>
    </source>
</evidence>
<evidence type="ECO:0000256" key="1">
    <source>
        <dbReference type="SAM" id="MobiDB-lite"/>
    </source>
</evidence>
<proteinExistence type="predicted"/>
<protein>
    <submittedName>
        <fullName evidence="2">Pc12g03650 protein</fullName>
    </submittedName>
</protein>
<feature type="region of interest" description="Disordered" evidence="1">
    <location>
        <begin position="53"/>
        <end position="91"/>
    </location>
</feature>
<dbReference type="BioCyc" id="PCHR:PC12G03650-MONOMER"/>
<dbReference type="EMBL" id="AM920427">
    <property type="protein sequence ID" value="CAP79992.1"/>
    <property type="molecule type" value="Genomic_DNA"/>
</dbReference>
<sequence>MAPAHDGCNFEITSRWQEILEWWYAFVSVQTEHLPDSPLSLLLHLSSRPSSYGGAPSKAAHARTGPYVQHTHTPRRVSGRRSTPSKRRSRIRSGCRIGIEPVATELEVSCLVWVVRKIRQMIEAAPDNLTPIAYTDHIATINLATSLSSVSPDRMNLRLVRVSQYLQQFRFLVYHKAGKLNNIADALPRLAAVDKAQPREDDDLDALHVDSASDLTLPGLTPTWDVPDEAYAFLTSCVQLSEDCKTRPQQKSTLSQRHEAQLHSLGIYSITHEMSTPGPMPPPTSPLSCPSTPLPRSRAPSTSGRSAVTPSAAAQSGRFSETTKTQVKAIYGGVKRYWVCRGGMADYTHVLAMEDD</sequence>